<dbReference type="Pfam" id="PF00207">
    <property type="entry name" value="A2M"/>
    <property type="match status" value="1"/>
</dbReference>
<dbReference type="Pfam" id="PF07715">
    <property type="entry name" value="Plug"/>
    <property type="match status" value="1"/>
</dbReference>
<dbReference type="SUPFAM" id="SSF48239">
    <property type="entry name" value="Terpenoid cyclases/Protein prenyltransferases"/>
    <property type="match status" value="1"/>
</dbReference>
<evidence type="ECO:0000313" key="4">
    <source>
        <dbReference type="EMBL" id="QED37695.1"/>
    </source>
</evidence>
<organism evidence="4 5">
    <name type="scientific">Antarcticibacterium arcticum</name>
    <dbReference type="NCBI Taxonomy" id="2585771"/>
    <lineage>
        <taxon>Bacteria</taxon>
        <taxon>Pseudomonadati</taxon>
        <taxon>Bacteroidota</taxon>
        <taxon>Flavobacteriia</taxon>
        <taxon>Flavobacteriales</taxon>
        <taxon>Flavobacteriaceae</taxon>
        <taxon>Antarcticibacterium</taxon>
    </lineage>
</organism>
<dbReference type="Proteomes" id="UP000321954">
    <property type="component" value="Chromosome"/>
</dbReference>
<proteinExistence type="inferred from homology"/>
<dbReference type="PANTHER" id="PTHR40094:SF1">
    <property type="entry name" value="UBIQUITIN DOMAIN-CONTAINING PROTEIN"/>
    <property type="match status" value="1"/>
</dbReference>
<dbReference type="Gene3D" id="2.170.130.10">
    <property type="entry name" value="TonB-dependent receptor, plug domain"/>
    <property type="match status" value="1"/>
</dbReference>
<dbReference type="EMBL" id="CP042476">
    <property type="protein sequence ID" value="QED37695.1"/>
    <property type="molecule type" value="Genomic_DNA"/>
</dbReference>
<name>A0A5B8YIY6_9FLAO</name>
<gene>
    <name evidence="4" type="ORF">FK178_08150</name>
</gene>
<dbReference type="GO" id="GO:0004866">
    <property type="term" value="F:endopeptidase inhibitor activity"/>
    <property type="evidence" value="ECO:0007669"/>
    <property type="project" value="InterPro"/>
</dbReference>
<feature type="domain" description="Alpha-2-macroglobulin" evidence="3">
    <location>
        <begin position="1401"/>
        <end position="1491"/>
    </location>
</feature>
<dbReference type="InterPro" id="IPR012910">
    <property type="entry name" value="Plug_dom"/>
</dbReference>
<dbReference type="SMART" id="SM01360">
    <property type="entry name" value="A2M"/>
    <property type="match status" value="1"/>
</dbReference>
<dbReference type="Pfam" id="PF17973">
    <property type="entry name" value="bMG10"/>
    <property type="match status" value="1"/>
</dbReference>
<dbReference type="InterPro" id="IPR051802">
    <property type="entry name" value="YfhM-like"/>
</dbReference>
<dbReference type="Gene3D" id="2.60.40.1930">
    <property type="match status" value="1"/>
</dbReference>
<dbReference type="OrthoDB" id="9767116at2"/>
<reference evidence="4 5" key="1">
    <citation type="submission" date="2019-08" db="EMBL/GenBank/DDBJ databases">
        <title>Antarcticibacterium arcticum sp. nov., a bacterium isolated from marine sediment of the Canadian Beaufort Sea.</title>
        <authorList>
            <person name="Lee Y.M."/>
            <person name="Baek K."/>
            <person name="Lee D.-H."/>
            <person name="Shin S.C."/>
            <person name="Jin Y.K."/>
            <person name="Park Y."/>
        </authorList>
    </citation>
    <scope>NUCLEOTIDE SEQUENCE [LARGE SCALE GENOMIC DNA]</scope>
    <source>
        <strain evidence="4 5">PAMC 28998</strain>
    </source>
</reference>
<evidence type="ECO:0000256" key="1">
    <source>
        <dbReference type="ARBA" id="ARBA00010556"/>
    </source>
</evidence>
<dbReference type="Pfam" id="PF13715">
    <property type="entry name" value="CarbopepD_reg_2"/>
    <property type="match status" value="1"/>
</dbReference>
<evidence type="ECO:0000313" key="5">
    <source>
        <dbReference type="Proteomes" id="UP000321954"/>
    </source>
</evidence>
<evidence type="ECO:0000259" key="3">
    <source>
        <dbReference type="SMART" id="SM01360"/>
    </source>
</evidence>
<keyword evidence="2" id="KW-0732">Signal</keyword>
<sequence>MKILLPALLLFTNLLFAQTDLNVNWNTLDSLEVHGLIESANEKTLEIISIAKEEKSFPDLIKGKIFHYKFYQIKNESAASYILRDLNTSISSIPTPYKNVLLSYKADFLKQYFEDNRWKNRGRKEIDDPDLLDMETWSNHILLDSIASAFYKSLENEEVLIKTPVENFEDLLQQKKLNRIYRPTLYDLLVHQALDFFSNSSNTPVEGAGEQYILKNPTLYGPSTQFLKMEFSKDVPSTHQRVLRLYQKLETLHKETAPLVYAILNRLEYVNTYYTGAQKWQNYEDAILAMNGKYKGELPAALILLKIAEMYYDRSGETDENGKLLHPDFLQKAVALTEEIIRKYPNTDSSQMAARLKSSITSVSVGAKIPAILSHNEPGRIFLNYKGLDSLELKIIKVKHDFQNKITYRNRDSIIHSVASKETPVISKLYSLPQSADFNNHSTELAFPGLEKGNYLVFVSEKKPGKKNNFSFSFMQVTDLVLTQRGYDQFQIYKTLDRKSGKRIAQAKLQFFTDRTRVGKTLLTDNKGEVKENNTSSRQRSPQILVIKKGDTLNTNYWQSYYRRNYNNAVEEPTATTLLYLDRAIYRPGQKVYFKGVLLTQENKKTSTVPNEFVEVYVDDPNGEELHYFRLKTNKYGSFNGEFLLPTGGITGEFSIYTEEDTETETIFWNKIQEAGEFFENGVSFRVEEYKRPTFEVKFDSIDAIYKPGDTISITGQALSFSGAPISNSRLIYEVQRQKQNYSRWYQHYSDPVPVKLDTIDTGADGKFNIQFPALFNEEDLMEENLLYKFNITATVTDASGETREATTSLKLGKKNLLASLNIAEEINTGSKLQPVIEATNLNSVPVEVTGSLKIYKLQSPDRVLKARLWEAPEIQQIPEKEFIELFPEEPYASENDPKNWPKGELSYTYNFSGAGSFEPEIDLTGWYAGKYLAEVLVDNGNFTATAAKVLTLRDPQNLYSTANERFSLNILNSKYLEEGFVSIVLQTAYKDLRLEVAAFDGYKKVFDQFIEVNSRKELKIPVSGLSGREIEIQVTGVKNNSGITVTKRISLEREKTFLNIETGTFRNKIEPGAEETWSFKITNEKDAVPDAEILASMYDASLDQFATTAWNLNPGFSQEYLRFPSYNLSNVGNVQFLENRFNDTPSYSPGKRVFDRLQMFGFRFNSPNSYVYRQYLRQKTLSANNANELTGNTRGSVMDNEGMPLPGVMVIIQGSTKGTSTNFDGEFALDAQPGDILIFSSIGFTTWEHLVEKDKNIYVIMKEDSSSLDEVVVVGYGDVNEEEISISEEAMVSEDFEMALAGKVAGLSISPAAPGGAAHIRIRGASSIPDGKNPLYIVDGEIVTTADLYSADIADLKILDGAAATAIYGQAAANGAVIISTKTGMLALQNVEARKNLDETAIFFPNLSLDQEGKVNFSFTSPEALTQWKLRLLAHTNTWSTGTYEGYVRTQKELSITPNAPRFLREGDSITFKARISNLSGAPLNGTAMLQLYNAVTMQPVDLELKNRNNIQPFHLAASGNTAVSFDLVIPKDVPAVTYRIIAKAGNFSDGEENTLPVLSNRMLVRESLPLFVRAGETKTYEFKNLSENTSETLQNQAFSLEYTSNPAWIALQSLPYLMEFAYECSEQTFARLYANSLAAKIMNRKPQIKEVFESWEADSSLVSNLEKNKELKNLLLAETPWVRDAQSETVQKQQLANLFELKKLESEQKELMIKLERMQNSSGAFPWFSGGRDNYFITRHIIAGLGHLKKLDVPISDSKIVARAIVFLDAELIKAERENYDRKNQDYFYKSSAALHHLYARSFYMKEIPLSPEVQAIEKKILKAQKEDWLQKSIYNKALLSLVLSRYDEKNEANKIVQALKESAVNSEEYGMYWKENERGWFWHNAPIETQALIIEAFAEFPEEKTAIEEMKIWLLQNKRTNHWPTTKATTEATYALLMQGDDWLQSGNEVILSLGSKPIPIEKLEAIKTEAGTGYQKLKWTGEEMDESFSKITVENNNTTAGYGGAYWQYFEDLDKIKVHTASPLNVEKELYLNVNNQSGKSLNRIDTNTPVKIGDLVTVRLVVRTTADMEYIHLKDMRASGFEPTNVLSEYKYQDGTAYYESTKDAATHFFFDLLRKGTYVLEYTVRANNAGNFSNGITSIGSLYAPEFSGHTKGIRVNIEGQK</sequence>
<dbReference type="InterPro" id="IPR001599">
    <property type="entry name" value="Macroglobln_a2"/>
</dbReference>
<dbReference type="InterPro" id="IPR008969">
    <property type="entry name" value="CarboxyPept-like_regulatory"/>
</dbReference>
<dbReference type="Gene3D" id="1.50.10.20">
    <property type="match status" value="1"/>
</dbReference>
<dbReference type="SUPFAM" id="SSF56935">
    <property type="entry name" value="Porins"/>
    <property type="match status" value="1"/>
</dbReference>
<dbReference type="PANTHER" id="PTHR40094">
    <property type="entry name" value="ALPHA-2-MACROGLOBULIN HOMOLOG"/>
    <property type="match status" value="1"/>
</dbReference>
<dbReference type="KEGG" id="anp:FK178_08150"/>
<dbReference type="Pfam" id="PF01835">
    <property type="entry name" value="MG2"/>
    <property type="match status" value="1"/>
</dbReference>
<accession>A0A5B8YIY6</accession>
<dbReference type="InterPro" id="IPR008930">
    <property type="entry name" value="Terpenoid_cyclase/PrenylTrfase"/>
</dbReference>
<dbReference type="InterPro" id="IPR037066">
    <property type="entry name" value="Plug_dom_sf"/>
</dbReference>
<evidence type="ECO:0000256" key="2">
    <source>
        <dbReference type="SAM" id="SignalP"/>
    </source>
</evidence>
<comment type="similarity">
    <text evidence="1">Belongs to the protease inhibitor I39 (alpha-2-macroglobulin) family. Bacterial alpha-2-macroglobulin subfamily.</text>
</comment>
<feature type="chain" id="PRO_5022803342" description="Alpha-2-macroglobulin domain-containing protein" evidence="2">
    <location>
        <begin position="18"/>
        <end position="2168"/>
    </location>
</feature>
<protein>
    <recommendedName>
        <fullName evidence="3">Alpha-2-macroglobulin domain-containing protein</fullName>
    </recommendedName>
</protein>
<feature type="signal peptide" evidence="2">
    <location>
        <begin position="1"/>
        <end position="17"/>
    </location>
</feature>
<dbReference type="InterPro" id="IPR002890">
    <property type="entry name" value="MG2"/>
</dbReference>
<dbReference type="InterPro" id="IPR041246">
    <property type="entry name" value="Bact_MG10"/>
</dbReference>
<dbReference type="SUPFAM" id="SSF49464">
    <property type="entry name" value="Carboxypeptidase regulatory domain-like"/>
    <property type="match status" value="1"/>
</dbReference>
<keyword evidence="5" id="KW-1185">Reference proteome</keyword>
<dbReference type="RefSeq" id="WP_146833333.1">
    <property type="nucleotide sequence ID" value="NZ_CP042476.1"/>
</dbReference>